<gene>
    <name evidence="8" type="ORF">DFR76_108210</name>
</gene>
<dbReference type="SUPFAM" id="SSF103473">
    <property type="entry name" value="MFS general substrate transporter"/>
    <property type="match status" value="1"/>
</dbReference>
<dbReference type="CDD" id="cd17324">
    <property type="entry name" value="MFS_NepI_like"/>
    <property type="match status" value="1"/>
</dbReference>
<evidence type="ECO:0000313" key="9">
    <source>
        <dbReference type="Proteomes" id="UP000254869"/>
    </source>
</evidence>
<sequence>MLLLVVASVTAPVVASPSVPAFPAVHQHGHSGIPARTSWHIPAMLALALGGFGIGTTEFVTMGLLPNIAHALNVSEPTAGHAVSAYALGVVVGAPVIAALCARVPRKRLLIVLMAAFALGNAASVIAPTFNTLLLARFVSGLPHGAYFGVASLAAATLAPVGQRAKAVAAVMLGLSAANVVGVPAATWLGQHLGWRDAYVVVALIGLATVLAIAKFVPELTGVRVTDPRTELGALRRSQVILTLLVGAIGFGGMFAVYTYITTTLTDVAGMPVGYVPIVLALFGLGMIAGNIIGGVMADRGVDLAVYAAMISMVIVLAAFIAAAHNPFTAAIGAFLVGGTGAALAPGLQTRLMDVAHDAQTLAAALNHAALNIANAAGAWLGGVVIAAGLGYTAPAMVGVALGIGGVLLFSLTVSLTRRGRAHAQLHETSERLVVEAAEAVVVPRRNSRAALSSGTARLFNRCVTPQRRTRFSRR</sequence>
<evidence type="ECO:0000256" key="3">
    <source>
        <dbReference type="ARBA" id="ARBA00022692"/>
    </source>
</evidence>
<evidence type="ECO:0000259" key="7">
    <source>
        <dbReference type="PROSITE" id="PS50850"/>
    </source>
</evidence>
<accession>A0A370I0V6</accession>
<evidence type="ECO:0000256" key="4">
    <source>
        <dbReference type="ARBA" id="ARBA00022989"/>
    </source>
</evidence>
<dbReference type="AlphaFoldDB" id="A0A370I0V6"/>
<feature type="transmembrane region" description="Helical" evidence="6">
    <location>
        <begin position="83"/>
        <end position="102"/>
    </location>
</feature>
<feature type="transmembrane region" description="Helical" evidence="6">
    <location>
        <begin position="304"/>
        <end position="324"/>
    </location>
</feature>
<dbReference type="Proteomes" id="UP000254869">
    <property type="component" value="Unassembled WGS sequence"/>
</dbReference>
<dbReference type="PANTHER" id="PTHR43124">
    <property type="entry name" value="PURINE EFFLUX PUMP PBUE"/>
    <property type="match status" value="1"/>
</dbReference>
<dbReference type="InterPro" id="IPR011701">
    <property type="entry name" value="MFS"/>
</dbReference>
<proteinExistence type="predicted"/>
<comment type="caution">
    <text evidence="8">The sequence shown here is derived from an EMBL/GenBank/DDBJ whole genome shotgun (WGS) entry which is preliminary data.</text>
</comment>
<feature type="transmembrane region" description="Helical" evidence="6">
    <location>
        <begin position="168"/>
        <end position="186"/>
    </location>
</feature>
<evidence type="ECO:0000256" key="2">
    <source>
        <dbReference type="ARBA" id="ARBA00022475"/>
    </source>
</evidence>
<dbReference type="PROSITE" id="PS50850">
    <property type="entry name" value="MFS"/>
    <property type="match status" value="1"/>
</dbReference>
<dbReference type="EMBL" id="QQBC01000008">
    <property type="protein sequence ID" value="RDI64378.1"/>
    <property type="molecule type" value="Genomic_DNA"/>
</dbReference>
<evidence type="ECO:0000256" key="6">
    <source>
        <dbReference type="SAM" id="Phobius"/>
    </source>
</evidence>
<dbReference type="Gene3D" id="1.20.1250.20">
    <property type="entry name" value="MFS general substrate transporter like domains"/>
    <property type="match status" value="1"/>
</dbReference>
<keyword evidence="3 6" id="KW-0812">Transmembrane</keyword>
<feature type="transmembrane region" description="Helical" evidence="6">
    <location>
        <begin position="198"/>
        <end position="218"/>
    </location>
</feature>
<dbReference type="GO" id="GO:0022857">
    <property type="term" value="F:transmembrane transporter activity"/>
    <property type="evidence" value="ECO:0007669"/>
    <property type="project" value="InterPro"/>
</dbReference>
<feature type="transmembrane region" description="Helical" evidence="6">
    <location>
        <begin position="369"/>
        <end position="390"/>
    </location>
</feature>
<feature type="transmembrane region" description="Helical" evidence="6">
    <location>
        <begin position="396"/>
        <end position="416"/>
    </location>
</feature>
<feature type="transmembrane region" description="Helical" evidence="6">
    <location>
        <begin position="239"/>
        <end position="261"/>
    </location>
</feature>
<protein>
    <submittedName>
        <fullName evidence="8">DHA1 family inner membrane transport protein</fullName>
    </submittedName>
</protein>
<dbReference type="GO" id="GO:0005886">
    <property type="term" value="C:plasma membrane"/>
    <property type="evidence" value="ECO:0007669"/>
    <property type="project" value="UniProtKB-SubCell"/>
</dbReference>
<dbReference type="InterPro" id="IPR050189">
    <property type="entry name" value="MFS_Efflux_Transporters"/>
</dbReference>
<keyword evidence="2" id="KW-1003">Cell membrane</keyword>
<evidence type="ECO:0000313" key="8">
    <source>
        <dbReference type="EMBL" id="RDI64378.1"/>
    </source>
</evidence>
<reference evidence="8 9" key="1">
    <citation type="submission" date="2018-07" db="EMBL/GenBank/DDBJ databases">
        <title>Genomic Encyclopedia of Type Strains, Phase IV (KMG-IV): sequencing the most valuable type-strain genomes for metagenomic binning, comparative biology and taxonomic classification.</title>
        <authorList>
            <person name="Goeker M."/>
        </authorList>
    </citation>
    <scope>NUCLEOTIDE SEQUENCE [LARGE SCALE GENOMIC DNA]</scope>
    <source>
        <strain evidence="8 9">DSM 44290</strain>
    </source>
</reference>
<keyword evidence="4 6" id="KW-1133">Transmembrane helix</keyword>
<feature type="transmembrane region" description="Helical" evidence="6">
    <location>
        <begin position="109"/>
        <end position="130"/>
    </location>
</feature>
<keyword evidence="5 6" id="KW-0472">Membrane</keyword>
<dbReference type="Pfam" id="PF07690">
    <property type="entry name" value="MFS_1"/>
    <property type="match status" value="1"/>
</dbReference>
<name>A0A370I0V6_9NOCA</name>
<comment type="subcellular location">
    <subcellularLocation>
        <location evidence="1">Cell membrane</location>
        <topology evidence="1">Multi-pass membrane protein</topology>
    </subcellularLocation>
</comment>
<feature type="transmembrane region" description="Helical" evidence="6">
    <location>
        <begin position="142"/>
        <end position="161"/>
    </location>
</feature>
<evidence type="ECO:0000256" key="1">
    <source>
        <dbReference type="ARBA" id="ARBA00004651"/>
    </source>
</evidence>
<feature type="transmembrane region" description="Helical" evidence="6">
    <location>
        <begin position="330"/>
        <end position="348"/>
    </location>
</feature>
<keyword evidence="9" id="KW-1185">Reference proteome</keyword>
<feature type="transmembrane region" description="Helical" evidence="6">
    <location>
        <begin position="273"/>
        <end position="297"/>
    </location>
</feature>
<dbReference type="InterPro" id="IPR036259">
    <property type="entry name" value="MFS_trans_sf"/>
</dbReference>
<organism evidence="8 9">
    <name type="scientific">Nocardia pseudobrasiliensis</name>
    <dbReference type="NCBI Taxonomy" id="45979"/>
    <lineage>
        <taxon>Bacteria</taxon>
        <taxon>Bacillati</taxon>
        <taxon>Actinomycetota</taxon>
        <taxon>Actinomycetes</taxon>
        <taxon>Mycobacteriales</taxon>
        <taxon>Nocardiaceae</taxon>
        <taxon>Nocardia</taxon>
    </lineage>
</organism>
<feature type="domain" description="Major facilitator superfamily (MFS) profile" evidence="7">
    <location>
        <begin position="43"/>
        <end position="418"/>
    </location>
</feature>
<evidence type="ECO:0000256" key="5">
    <source>
        <dbReference type="ARBA" id="ARBA00023136"/>
    </source>
</evidence>
<dbReference type="STRING" id="1210086.GCA_001613105_02783"/>
<dbReference type="PANTHER" id="PTHR43124:SF3">
    <property type="entry name" value="CHLORAMPHENICOL EFFLUX PUMP RV0191"/>
    <property type="match status" value="1"/>
</dbReference>
<dbReference type="InterPro" id="IPR020846">
    <property type="entry name" value="MFS_dom"/>
</dbReference>